<name>A0AAN9HK80_9TELE</name>
<dbReference type="AlphaFoldDB" id="A0AAN9HK80"/>
<dbReference type="Proteomes" id="UP001364617">
    <property type="component" value="Unassembled WGS sequence"/>
</dbReference>
<dbReference type="InterPro" id="IPR013819">
    <property type="entry name" value="LipOase_C"/>
</dbReference>
<dbReference type="GO" id="GO:0016702">
    <property type="term" value="F:oxidoreductase activity, acting on single donors with incorporation of molecular oxygen, incorporation of two atoms of oxygen"/>
    <property type="evidence" value="ECO:0007669"/>
    <property type="project" value="InterPro"/>
</dbReference>
<organism evidence="2 3">
    <name type="scientific">Phoxinus phoxinus</name>
    <name type="common">Eurasian minnow</name>
    <dbReference type="NCBI Taxonomy" id="58324"/>
    <lineage>
        <taxon>Eukaryota</taxon>
        <taxon>Metazoa</taxon>
        <taxon>Chordata</taxon>
        <taxon>Craniata</taxon>
        <taxon>Vertebrata</taxon>
        <taxon>Euteleostomi</taxon>
        <taxon>Actinopterygii</taxon>
        <taxon>Neopterygii</taxon>
        <taxon>Teleostei</taxon>
        <taxon>Ostariophysi</taxon>
        <taxon>Cypriniformes</taxon>
        <taxon>Leuciscidae</taxon>
        <taxon>Phoxininae</taxon>
        <taxon>Phoxinus</taxon>
    </lineage>
</organism>
<protein>
    <recommendedName>
        <fullName evidence="1">Lipoxygenase domain-containing protein</fullName>
    </recommendedName>
</protein>
<reference evidence="2 3" key="1">
    <citation type="submission" date="2024-02" db="EMBL/GenBank/DDBJ databases">
        <title>Chromosome-level genome assembly of the Eurasian Minnow (Phoxinus phoxinus).</title>
        <authorList>
            <person name="Oriowo T.O."/>
            <person name="Martin S."/>
            <person name="Stange M."/>
            <person name="Chrysostomakis Y."/>
            <person name="Brown T."/>
            <person name="Winkler S."/>
            <person name="Kukowka S."/>
            <person name="Myers E.W."/>
            <person name="Bohne A."/>
        </authorList>
    </citation>
    <scope>NUCLEOTIDE SEQUENCE [LARGE SCALE GENOMIC DNA]</scope>
    <source>
        <strain evidence="2">ZFMK-TIS-60720</strain>
        <tissue evidence="2">Whole Organism</tissue>
    </source>
</reference>
<dbReference type="SUPFAM" id="SSF48484">
    <property type="entry name" value="Lipoxigenase"/>
    <property type="match status" value="1"/>
</dbReference>
<accession>A0AAN9HK80</accession>
<evidence type="ECO:0000259" key="1">
    <source>
        <dbReference type="PROSITE" id="PS51393"/>
    </source>
</evidence>
<comment type="caution">
    <text evidence="2">The sequence shown here is derived from an EMBL/GenBank/DDBJ whole genome shotgun (WGS) entry which is preliminary data.</text>
</comment>
<dbReference type="PROSITE" id="PS51393">
    <property type="entry name" value="LIPOXYGENASE_3"/>
    <property type="match status" value="1"/>
</dbReference>
<dbReference type="GO" id="GO:0046872">
    <property type="term" value="F:metal ion binding"/>
    <property type="evidence" value="ECO:0007669"/>
    <property type="project" value="InterPro"/>
</dbReference>
<gene>
    <name evidence="2" type="ORF">R3I93_000068</name>
</gene>
<evidence type="ECO:0000313" key="2">
    <source>
        <dbReference type="EMBL" id="KAK7175688.1"/>
    </source>
</evidence>
<sequence>MLFCFLKNLLSPQLYLGMYPEMCFTEQPVKEAIKTFRKNLKEVTNTIKSRNEGLTFDYGYLSPDKIPNSVAV</sequence>
<dbReference type="EMBL" id="JAYKXH010000001">
    <property type="protein sequence ID" value="KAK7175688.1"/>
    <property type="molecule type" value="Genomic_DNA"/>
</dbReference>
<proteinExistence type="predicted"/>
<evidence type="ECO:0000313" key="3">
    <source>
        <dbReference type="Proteomes" id="UP001364617"/>
    </source>
</evidence>
<dbReference type="InterPro" id="IPR036226">
    <property type="entry name" value="LipOase_C_sf"/>
</dbReference>
<feature type="domain" description="Lipoxygenase" evidence="1">
    <location>
        <begin position="1"/>
        <end position="72"/>
    </location>
</feature>
<keyword evidence="3" id="KW-1185">Reference proteome</keyword>
<dbReference type="Gene3D" id="1.20.245.10">
    <property type="entry name" value="Lipoxygenase-1, Domain 5"/>
    <property type="match status" value="1"/>
</dbReference>